<proteinExistence type="predicted"/>
<dbReference type="GO" id="GO:0070290">
    <property type="term" value="F:N-acylphosphatidylethanolamine-specific phospholipase D activity"/>
    <property type="evidence" value="ECO:0007669"/>
    <property type="project" value="InterPro"/>
</dbReference>
<dbReference type="PANTHER" id="PTHR15032:SF4">
    <property type="entry name" value="N-ACYL-PHOSPHATIDYLETHANOLAMINE-HYDROLYZING PHOSPHOLIPASE D"/>
    <property type="match status" value="1"/>
</dbReference>
<dbReference type="PANTHER" id="PTHR15032">
    <property type="entry name" value="N-ACYL-PHOSPHATIDYLETHANOLAMINE-HYDROLYZING PHOSPHOLIPASE D"/>
    <property type="match status" value="1"/>
</dbReference>
<gene>
    <name evidence="2" type="ORF">GQF63_05920</name>
</gene>
<keyword evidence="3" id="KW-1185">Reference proteome</keyword>
<dbReference type="SMART" id="SM00849">
    <property type="entry name" value="Lactamase_B"/>
    <property type="match status" value="1"/>
</dbReference>
<dbReference type="SUPFAM" id="SSF56281">
    <property type="entry name" value="Metallo-hydrolase/oxidoreductase"/>
    <property type="match status" value="1"/>
</dbReference>
<dbReference type="PIRSF" id="PIRSF038896">
    <property type="entry name" value="NAPE-PLD"/>
    <property type="match status" value="1"/>
</dbReference>
<name>A0A6N8KVT3_9SPHI</name>
<comment type="caution">
    <text evidence="2">The sequence shown here is derived from an EMBL/GenBank/DDBJ whole genome shotgun (WGS) entry which is preliminary data.</text>
</comment>
<organism evidence="2 3">
    <name type="scientific">Sphingobacterium humi</name>
    <dbReference type="NCBI Taxonomy" id="1796905"/>
    <lineage>
        <taxon>Bacteria</taxon>
        <taxon>Pseudomonadati</taxon>
        <taxon>Bacteroidota</taxon>
        <taxon>Sphingobacteriia</taxon>
        <taxon>Sphingobacteriales</taxon>
        <taxon>Sphingobacteriaceae</taxon>
        <taxon>Sphingobacterium</taxon>
    </lineage>
</organism>
<feature type="domain" description="Metallo-beta-lactamase" evidence="1">
    <location>
        <begin position="105"/>
        <end position="310"/>
    </location>
</feature>
<dbReference type="InterPro" id="IPR001279">
    <property type="entry name" value="Metallo-B-lactamas"/>
</dbReference>
<dbReference type="OrthoDB" id="9805728at2"/>
<sequence>MLYIIITIVTLVILFIYLLGRSDRIGSLASGKRLQQMEATATYKNGVFDNLELTPATKEGVSQIALFKTFFFEKDKRNVPSKALPVIQTDLKNIPLNQDVYVWFGHSSYFLQVNGKRILVDPVFSKHASPVPIGVKAFDMTYTYTAADMPEVDILLISHDHFDHLDYHTFLELKNKAKQVITSLGVGAHLERWGYPAENIHELYWGESIQLDSLNFTACPARHFSGRWFKRNTSLWSAFVLQSPTHNILIGGDSGYGKHFKTIGEQYGPFDVVILENGQYNELWKYIHLMPEEAVTAAQELRAKRIIPVHNSKFPLANHAWDEPMIRIHKEANKQGMPIWTPQMGQIIYLNQDNDTKAWWEGLE</sequence>
<dbReference type="GO" id="GO:0005737">
    <property type="term" value="C:cytoplasm"/>
    <property type="evidence" value="ECO:0007669"/>
    <property type="project" value="TreeGrafter"/>
</dbReference>
<evidence type="ECO:0000313" key="2">
    <source>
        <dbReference type="EMBL" id="MVZ61553.1"/>
    </source>
</evidence>
<dbReference type="AlphaFoldDB" id="A0A6N8KVT3"/>
<evidence type="ECO:0000313" key="3">
    <source>
        <dbReference type="Proteomes" id="UP000435036"/>
    </source>
</evidence>
<dbReference type="Gene3D" id="3.60.15.10">
    <property type="entry name" value="Ribonuclease Z/Hydroxyacylglutathione hydrolase-like"/>
    <property type="match status" value="1"/>
</dbReference>
<protein>
    <submittedName>
        <fullName evidence="2">MBL fold metallo-hydrolase</fullName>
    </submittedName>
</protein>
<dbReference type="InterPro" id="IPR024884">
    <property type="entry name" value="NAPE-PLD"/>
</dbReference>
<dbReference type="Pfam" id="PF12706">
    <property type="entry name" value="Lactamase_B_2"/>
    <property type="match status" value="1"/>
</dbReference>
<accession>A0A6N8KVT3</accession>
<dbReference type="EMBL" id="WSQA01000003">
    <property type="protein sequence ID" value="MVZ61553.1"/>
    <property type="molecule type" value="Genomic_DNA"/>
</dbReference>
<dbReference type="Proteomes" id="UP000435036">
    <property type="component" value="Unassembled WGS sequence"/>
</dbReference>
<evidence type="ECO:0000259" key="1">
    <source>
        <dbReference type="SMART" id="SM00849"/>
    </source>
</evidence>
<reference evidence="2 3" key="1">
    <citation type="submission" date="2019-12" db="EMBL/GenBank/DDBJ databases">
        <authorList>
            <person name="Dong K."/>
        </authorList>
    </citation>
    <scope>NUCLEOTIDE SEQUENCE [LARGE SCALE GENOMIC DNA]</scope>
    <source>
        <strain evidence="2 3">JCM 31225</strain>
    </source>
</reference>
<dbReference type="InterPro" id="IPR036866">
    <property type="entry name" value="RibonucZ/Hydroxyglut_hydro"/>
</dbReference>
<dbReference type="GO" id="GO:0008270">
    <property type="term" value="F:zinc ion binding"/>
    <property type="evidence" value="ECO:0007669"/>
    <property type="project" value="InterPro"/>
</dbReference>
<keyword evidence="2" id="KW-0378">Hydrolase</keyword>